<evidence type="ECO:0000313" key="2">
    <source>
        <dbReference type="Proteomes" id="UP000050794"/>
    </source>
</evidence>
<dbReference type="WBParaSite" id="TCNE_0000077401-mRNA-1">
    <property type="protein sequence ID" value="TCNE_0000077401-mRNA-1"/>
    <property type="gene ID" value="TCNE_0000077401"/>
</dbReference>
<accession>A0A183TX05</accession>
<gene>
    <name evidence="1" type="ORF">TCNE_LOCUS775</name>
</gene>
<evidence type="ECO:0000313" key="3">
    <source>
        <dbReference type="WBParaSite" id="TCNE_0000077401-mRNA-1"/>
    </source>
</evidence>
<proteinExistence type="predicted"/>
<reference evidence="3" key="1">
    <citation type="submission" date="2016-06" db="UniProtKB">
        <authorList>
            <consortium name="WormBaseParasite"/>
        </authorList>
    </citation>
    <scope>IDENTIFICATION</scope>
</reference>
<organism evidence="2 3">
    <name type="scientific">Toxocara canis</name>
    <name type="common">Canine roundworm</name>
    <dbReference type="NCBI Taxonomy" id="6265"/>
    <lineage>
        <taxon>Eukaryota</taxon>
        <taxon>Metazoa</taxon>
        <taxon>Ecdysozoa</taxon>
        <taxon>Nematoda</taxon>
        <taxon>Chromadorea</taxon>
        <taxon>Rhabditida</taxon>
        <taxon>Spirurina</taxon>
        <taxon>Ascaridomorpha</taxon>
        <taxon>Ascaridoidea</taxon>
        <taxon>Toxocaridae</taxon>
        <taxon>Toxocara</taxon>
    </lineage>
</organism>
<keyword evidence="2" id="KW-1185">Reference proteome</keyword>
<sequence length="74" mass="7818">MEFGKAGIDGGSVSVRTIVRSMQKERRVRGKEINAGADAAEGSGVVNGDRREDLVINTSRMAEPLVNINTSTAA</sequence>
<dbReference type="AlphaFoldDB" id="A0A183TX05"/>
<protein>
    <submittedName>
        <fullName evidence="1 3">Uncharacterized protein</fullName>
    </submittedName>
</protein>
<evidence type="ECO:0000313" key="1">
    <source>
        <dbReference type="EMBL" id="VDM24846.1"/>
    </source>
</evidence>
<reference evidence="1 2" key="2">
    <citation type="submission" date="2018-11" db="EMBL/GenBank/DDBJ databases">
        <authorList>
            <consortium name="Pathogen Informatics"/>
        </authorList>
    </citation>
    <scope>NUCLEOTIDE SEQUENCE [LARGE SCALE GENOMIC DNA]</scope>
</reference>
<dbReference type="EMBL" id="UYWY01000441">
    <property type="protein sequence ID" value="VDM24846.1"/>
    <property type="molecule type" value="Genomic_DNA"/>
</dbReference>
<name>A0A183TX05_TOXCA</name>
<dbReference type="Proteomes" id="UP000050794">
    <property type="component" value="Unassembled WGS sequence"/>
</dbReference>